<keyword evidence="4 5" id="KW-0472">Membrane</keyword>
<feature type="transmembrane region" description="Helical" evidence="5">
    <location>
        <begin position="149"/>
        <end position="166"/>
    </location>
</feature>
<gene>
    <name evidence="6" type="ORF">ACFQ2Z_10450</name>
</gene>
<reference evidence="7" key="1">
    <citation type="journal article" date="2019" name="Int. J. Syst. Evol. Microbiol.">
        <title>The Global Catalogue of Microorganisms (GCM) 10K type strain sequencing project: providing services to taxonomists for standard genome sequencing and annotation.</title>
        <authorList>
            <consortium name="The Broad Institute Genomics Platform"/>
            <consortium name="The Broad Institute Genome Sequencing Center for Infectious Disease"/>
            <person name="Wu L."/>
            <person name="Ma J."/>
        </authorList>
    </citation>
    <scope>NUCLEOTIDE SEQUENCE [LARGE SCALE GENOMIC DNA]</scope>
    <source>
        <strain evidence="7">CCUG 48216</strain>
    </source>
</reference>
<feature type="transmembrane region" description="Helical" evidence="5">
    <location>
        <begin position="324"/>
        <end position="344"/>
    </location>
</feature>
<dbReference type="Proteomes" id="UP001597211">
    <property type="component" value="Unassembled WGS sequence"/>
</dbReference>
<dbReference type="RefSeq" id="WP_270406687.1">
    <property type="nucleotide sequence ID" value="NZ_JAKSXN010000016.1"/>
</dbReference>
<feature type="transmembrane region" description="Helical" evidence="5">
    <location>
        <begin position="42"/>
        <end position="65"/>
    </location>
</feature>
<feature type="transmembrane region" description="Helical" evidence="5">
    <location>
        <begin position="86"/>
        <end position="108"/>
    </location>
</feature>
<accession>A0ABW3SAK4</accession>
<feature type="transmembrane region" description="Helical" evidence="5">
    <location>
        <begin position="416"/>
        <end position="436"/>
    </location>
</feature>
<protein>
    <submittedName>
        <fullName evidence="6">Flippase</fullName>
    </submittedName>
</protein>
<keyword evidence="3 5" id="KW-1133">Transmembrane helix</keyword>
<feature type="transmembrane region" description="Helical" evidence="5">
    <location>
        <begin position="114"/>
        <end position="137"/>
    </location>
</feature>
<evidence type="ECO:0000256" key="4">
    <source>
        <dbReference type="ARBA" id="ARBA00023136"/>
    </source>
</evidence>
<evidence type="ECO:0000313" key="7">
    <source>
        <dbReference type="Proteomes" id="UP001597211"/>
    </source>
</evidence>
<evidence type="ECO:0000256" key="1">
    <source>
        <dbReference type="ARBA" id="ARBA00004141"/>
    </source>
</evidence>
<proteinExistence type="predicted"/>
<evidence type="ECO:0000256" key="5">
    <source>
        <dbReference type="SAM" id="Phobius"/>
    </source>
</evidence>
<name>A0ABW3SAK4_9BACL</name>
<dbReference type="PANTHER" id="PTHR43424:SF1">
    <property type="entry name" value="LOCUS PUTATIVE PROTEIN 1-RELATED"/>
    <property type="match status" value="1"/>
</dbReference>
<keyword evidence="7" id="KW-1185">Reference proteome</keyword>
<dbReference type="InterPro" id="IPR002797">
    <property type="entry name" value="Polysacc_synth"/>
</dbReference>
<dbReference type="InterPro" id="IPR052556">
    <property type="entry name" value="PolySynth_Transporter"/>
</dbReference>
<organism evidence="6 7">
    <name type="scientific">Paenibacillus timonensis</name>
    <dbReference type="NCBI Taxonomy" id="225915"/>
    <lineage>
        <taxon>Bacteria</taxon>
        <taxon>Bacillati</taxon>
        <taxon>Bacillota</taxon>
        <taxon>Bacilli</taxon>
        <taxon>Bacillales</taxon>
        <taxon>Paenibacillaceae</taxon>
        <taxon>Paenibacillus</taxon>
    </lineage>
</organism>
<keyword evidence="2 5" id="KW-0812">Transmembrane</keyword>
<feature type="transmembrane region" description="Helical" evidence="5">
    <location>
        <begin position="212"/>
        <end position="231"/>
    </location>
</feature>
<dbReference type="Pfam" id="PF01943">
    <property type="entry name" value="Polysacc_synt"/>
    <property type="match status" value="1"/>
</dbReference>
<feature type="transmembrane region" description="Helical" evidence="5">
    <location>
        <begin position="7"/>
        <end position="30"/>
    </location>
</feature>
<evidence type="ECO:0000313" key="6">
    <source>
        <dbReference type="EMBL" id="MFD1181779.1"/>
    </source>
</evidence>
<evidence type="ECO:0000256" key="3">
    <source>
        <dbReference type="ARBA" id="ARBA00022989"/>
    </source>
</evidence>
<feature type="transmembrane region" description="Helical" evidence="5">
    <location>
        <begin position="356"/>
        <end position="376"/>
    </location>
</feature>
<dbReference type="CDD" id="cd13128">
    <property type="entry name" value="MATE_Wzx_like"/>
    <property type="match status" value="1"/>
</dbReference>
<evidence type="ECO:0000256" key="2">
    <source>
        <dbReference type="ARBA" id="ARBA00022692"/>
    </source>
</evidence>
<feature type="transmembrane region" description="Helical" evidence="5">
    <location>
        <begin position="172"/>
        <end position="191"/>
    </location>
</feature>
<sequence>MKKSSSTLNFLYSMIYQVLIMILPLATAPYLARVIGAEGAGIYSYTFSIAQYFLYFAMLGVNNYGNRSISAVRDKGQDELNKTFSSIFVFQVMTSALSITAYVIYLCLGVKENFLIAAFQMIFVASALLDINWFFFGLEEFKKTVTRKILIKLITVVCVFIFVKSVGDLWKYTLIMTLSYFVGQIYLWMFVRKFVSFVKTDYRTVFQHFKPNLLLFVPLIATSIYRIMSKIMIGNFSTMAEVGYYEYSEKLINICLAAIVALGTVMLPKMSNLVANNKNEELEKYLEKSMQVAMFMGCAIAFGLASISNDFIPIFYGKGFEDSIVITKILTITVLFISWANVIRMQYLIPNKMEHVYVKAVCFGAVLNFAINLITIPMLGAIGAAIGTISAELFVSIYQTYCVRKKLHLYKFFRQGVIYLFSGLVMFSVVTVISSYTQPSIFMLLGEIFIGASIYMSICTLYFVKTRNELFIRVIRIFSIKQRVKRKVKVSNE</sequence>
<feature type="transmembrane region" description="Helical" evidence="5">
    <location>
        <begin position="382"/>
        <end position="404"/>
    </location>
</feature>
<dbReference type="EMBL" id="JBHTKZ010000016">
    <property type="protein sequence ID" value="MFD1181779.1"/>
    <property type="molecule type" value="Genomic_DNA"/>
</dbReference>
<comment type="caution">
    <text evidence="6">The sequence shown here is derived from an EMBL/GenBank/DDBJ whole genome shotgun (WGS) entry which is preliminary data.</text>
</comment>
<feature type="transmembrane region" description="Helical" evidence="5">
    <location>
        <begin position="292"/>
        <end position="312"/>
    </location>
</feature>
<feature type="transmembrane region" description="Helical" evidence="5">
    <location>
        <begin position="442"/>
        <end position="464"/>
    </location>
</feature>
<dbReference type="PANTHER" id="PTHR43424">
    <property type="entry name" value="LOCUS PUTATIVE PROTEIN 1-RELATED"/>
    <property type="match status" value="1"/>
</dbReference>
<comment type="subcellular location">
    <subcellularLocation>
        <location evidence="1">Membrane</location>
        <topology evidence="1">Multi-pass membrane protein</topology>
    </subcellularLocation>
</comment>
<feature type="transmembrane region" description="Helical" evidence="5">
    <location>
        <begin position="251"/>
        <end position="271"/>
    </location>
</feature>